<dbReference type="InterPro" id="IPR011051">
    <property type="entry name" value="RmlC_Cupin_sf"/>
</dbReference>
<dbReference type="InterPro" id="IPR014710">
    <property type="entry name" value="RmlC-like_jellyroll"/>
</dbReference>
<evidence type="ECO:0000313" key="2">
    <source>
        <dbReference type="EMBL" id="OHV26436.1"/>
    </source>
</evidence>
<dbReference type="OrthoDB" id="3208672at2"/>
<gene>
    <name evidence="2" type="ORF">BBK14_21260</name>
</gene>
<dbReference type="SUPFAM" id="SSF51182">
    <property type="entry name" value="RmlC-like cupins"/>
    <property type="match status" value="1"/>
</dbReference>
<proteinExistence type="predicted"/>
<sequence length="282" mass="30511">MPVTVFKDAPSDEVAPGVTRSRLEPGGKDGPGGIVRDSDQPGGCTWTQMWFLGRPEDSWRMMLPDIRMAPNQLWPLHWHDCWTAVVVLDGSVLMGDWWMKRGDVLIAAPGVEYGLLLNGPKGCELLEIFARDILSPGGYGEEYRDHPTLTYLKGLETIDFVPRPPARVENGSRQVVPVDATPGLQKGHLDGNAWWDLGDPGDPERGIVFDRKLAAGETLPSGSVDDWRGALVLDGSMTVGDTEFVKGDVLLVEPAAKVPEITGGAAGAHLLELARTAAALTR</sequence>
<name>A0A1S1PYN5_9ACTN</name>
<protein>
    <recommendedName>
        <fullName evidence="4">Cupin</fullName>
    </recommendedName>
</protein>
<dbReference type="Proteomes" id="UP000179769">
    <property type="component" value="Unassembled WGS sequence"/>
</dbReference>
<reference evidence="3" key="1">
    <citation type="submission" date="2016-07" db="EMBL/GenBank/DDBJ databases">
        <title>Frankia sp. NRRL B-16219 Genome sequencing.</title>
        <authorList>
            <person name="Ghodhbane-Gtari F."/>
            <person name="Swanson E."/>
            <person name="Gueddou A."/>
            <person name="Louati M."/>
            <person name="Nouioui I."/>
            <person name="Hezbri K."/>
            <person name="Abebe-Akele F."/>
            <person name="Simpson S."/>
            <person name="Morris K."/>
            <person name="Thomas K."/>
            <person name="Gtari M."/>
            <person name="Tisa L.S."/>
        </authorList>
    </citation>
    <scope>NUCLEOTIDE SEQUENCE [LARGE SCALE GENOMIC DNA]</scope>
    <source>
        <strain evidence="3">NRRL B-16219</strain>
    </source>
</reference>
<dbReference type="AlphaFoldDB" id="A0A1S1PYN5"/>
<comment type="caution">
    <text evidence="2">The sequence shown here is derived from an EMBL/GenBank/DDBJ whole genome shotgun (WGS) entry which is preliminary data.</text>
</comment>
<dbReference type="CDD" id="cd02208">
    <property type="entry name" value="cupin_RmlC-like"/>
    <property type="match status" value="1"/>
</dbReference>
<evidence type="ECO:0000256" key="1">
    <source>
        <dbReference type="SAM" id="MobiDB-lite"/>
    </source>
</evidence>
<accession>A0A1S1PYN5</accession>
<dbReference type="EMBL" id="MAXA01000226">
    <property type="protein sequence ID" value="OHV26436.1"/>
    <property type="molecule type" value="Genomic_DNA"/>
</dbReference>
<organism evidence="2 3">
    <name type="scientific">Parafrankia soli</name>
    <dbReference type="NCBI Taxonomy" id="2599596"/>
    <lineage>
        <taxon>Bacteria</taxon>
        <taxon>Bacillati</taxon>
        <taxon>Actinomycetota</taxon>
        <taxon>Actinomycetes</taxon>
        <taxon>Frankiales</taxon>
        <taxon>Frankiaceae</taxon>
        <taxon>Parafrankia</taxon>
    </lineage>
</organism>
<evidence type="ECO:0008006" key="4">
    <source>
        <dbReference type="Google" id="ProtNLM"/>
    </source>
</evidence>
<feature type="region of interest" description="Disordered" evidence="1">
    <location>
        <begin position="1"/>
        <end position="41"/>
    </location>
</feature>
<keyword evidence="3" id="KW-1185">Reference proteome</keyword>
<evidence type="ECO:0000313" key="3">
    <source>
        <dbReference type="Proteomes" id="UP000179769"/>
    </source>
</evidence>
<dbReference type="Gene3D" id="2.60.120.10">
    <property type="entry name" value="Jelly Rolls"/>
    <property type="match status" value="1"/>
</dbReference>